<proteinExistence type="predicted"/>
<gene>
    <name evidence="4" type="ORF">D0Y65_023650</name>
</gene>
<evidence type="ECO:0000259" key="3">
    <source>
        <dbReference type="PROSITE" id="PS51846"/>
    </source>
</evidence>
<protein>
    <submittedName>
        <fullName evidence="4">Putative DUF21 domain-containing protein</fullName>
    </submittedName>
</protein>
<comment type="caution">
    <text evidence="4">The sequence shown here is derived from an EMBL/GenBank/DDBJ whole genome shotgun (WGS) entry which is preliminary data.</text>
</comment>
<dbReference type="Proteomes" id="UP000289340">
    <property type="component" value="Chromosome 9"/>
</dbReference>
<dbReference type="InterPro" id="IPR002550">
    <property type="entry name" value="CNNM"/>
</dbReference>
<dbReference type="PANTHER" id="PTHR36331">
    <property type="entry name" value="40S RIBOSOMAL PROTEIN"/>
    <property type="match status" value="1"/>
</dbReference>
<dbReference type="EMBL" id="QZWG01000009">
    <property type="protein sequence ID" value="RZB91320.1"/>
    <property type="molecule type" value="Genomic_DNA"/>
</dbReference>
<sequence>ANFAWLVRILMIVCYPVSYPVGKVLDHLVGHNEALFRRAELKALVSIHGQEMGFQFPGKAVYSVVWIVAFSLFMEFLGFSTHKWYCRELKTIIGKVLLKKFEVDNTMSLRRFLGYSDGGVMRSDAKPCFRLMRHIAAIFSVGGAFGFWVLCRMHYGLVYLLPSLLSCSI</sequence>
<organism evidence="4 5">
    <name type="scientific">Glycine soja</name>
    <name type="common">Wild soybean</name>
    <dbReference type="NCBI Taxonomy" id="3848"/>
    <lineage>
        <taxon>Eukaryota</taxon>
        <taxon>Viridiplantae</taxon>
        <taxon>Streptophyta</taxon>
        <taxon>Embryophyta</taxon>
        <taxon>Tracheophyta</taxon>
        <taxon>Spermatophyta</taxon>
        <taxon>Magnoliopsida</taxon>
        <taxon>eudicotyledons</taxon>
        <taxon>Gunneridae</taxon>
        <taxon>Pentapetalae</taxon>
        <taxon>rosids</taxon>
        <taxon>fabids</taxon>
        <taxon>Fabales</taxon>
        <taxon>Fabaceae</taxon>
        <taxon>Papilionoideae</taxon>
        <taxon>50 kb inversion clade</taxon>
        <taxon>NPAAA clade</taxon>
        <taxon>indigoferoid/millettioid clade</taxon>
        <taxon>Phaseoleae</taxon>
        <taxon>Glycine</taxon>
        <taxon>Glycine subgen. Soja</taxon>
    </lineage>
</organism>
<feature type="domain" description="CNNM transmembrane" evidence="3">
    <location>
        <begin position="1"/>
        <end position="64"/>
    </location>
</feature>
<name>A0A445IYX1_GLYSO</name>
<evidence type="ECO:0000313" key="4">
    <source>
        <dbReference type="EMBL" id="RZB91320.1"/>
    </source>
</evidence>
<evidence type="ECO:0000256" key="1">
    <source>
        <dbReference type="PROSITE-ProRule" id="PRU01193"/>
    </source>
</evidence>
<keyword evidence="1 2" id="KW-0472">Membrane</keyword>
<dbReference type="AlphaFoldDB" id="A0A445IYX1"/>
<feature type="transmembrane region" description="Helical" evidence="2">
    <location>
        <begin position="131"/>
        <end position="155"/>
    </location>
</feature>
<dbReference type="PANTHER" id="PTHR36331:SF1">
    <property type="entry name" value="40S RIBOSOMAL PROTEIN"/>
    <property type="match status" value="1"/>
</dbReference>
<dbReference type="InterPro" id="IPR057197">
    <property type="entry name" value="DUF7875"/>
</dbReference>
<keyword evidence="1 2" id="KW-0812">Transmembrane</keyword>
<dbReference type="Pfam" id="PF25285">
    <property type="entry name" value="DUF7875"/>
    <property type="match status" value="1"/>
</dbReference>
<evidence type="ECO:0000313" key="5">
    <source>
        <dbReference type="Proteomes" id="UP000289340"/>
    </source>
</evidence>
<dbReference type="PROSITE" id="PS51846">
    <property type="entry name" value="CNNM"/>
    <property type="match status" value="1"/>
</dbReference>
<dbReference type="InterPro" id="IPR057483">
    <property type="entry name" value="MSL2/3_TM_dom"/>
</dbReference>
<keyword evidence="1 2" id="KW-1133">Transmembrane helix</keyword>
<feature type="transmembrane region" description="Helical" evidence="2">
    <location>
        <begin position="60"/>
        <end position="80"/>
    </location>
</feature>
<feature type="non-terminal residue" evidence="4">
    <location>
        <position position="1"/>
    </location>
</feature>
<keyword evidence="5" id="KW-1185">Reference proteome</keyword>
<accession>A0A445IYX1</accession>
<evidence type="ECO:0000256" key="2">
    <source>
        <dbReference type="SAM" id="Phobius"/>
    </source>
</evidence>
<dbReference type="GO" id="GO:0016020">
    <property type="term" value="C:membrane"/>
    <property type="evidence" value="ECO:0007669"/>
    <property type="project" value="UniProtKB-UniRule"/>
</dbReference>
<reference evidence="4 5" key="1">
    <citation type="submission" date="2018-09" db="EMBL/GenBank/DDBJ databases">
        <title>A high-quality reference genome of wild soybean provides a powerful tool to mine soybean genomes.</title>
        <authorList>
            <person name="Xie M."/>
            <person name="Chung C.Y.L."/>
            <person name="Li M.-W."/>
            <person name="Wong F.-L."/>
            <person name="Chan T.-F."/>
            <person name="Lam H.-M."/>
        </authorList>
    </citation>
    <scope>NUCLEOTIDE SEQUENCE [LARGE SCALE GENOMIC DNA]</scope>
    <source>
        <strain evidence="5">cv. W05</strain>
        <tissue evidence="4">Hypocotyl of etiolated seedlings</tissue>
    </source>
</reference>
<dbReference type="Pfam" id="PF25237">
    <property type="entry name" value="MSL2_3"/>
    <property type="match status" value="1"/>
</dbReference>